<dbReference type="RefSeq" id="WP_118863835.1">
    <property type="nucleotide sequence ID" value="NZ_QWLV01000003.1"/>
</dbReference>
<protein>
    <submittedName>
        <fullName evidence="1">Uncharacterized protein</fullName>
    </submittedName>
</protein>
<name>A0A396RMF1_9SPHN</name>
<dbReference type="Pfam" id="PF20043">
    <property type="entry name" value="DUF6445"/>
    <property type="match status" value="1"/>
</dbReference>
<dbReference type="AlphaFoldDB" id="A0A396RMF1"/>
<evidence type="ECO:0000313" key="2">
    <source>
        <dbReference type="Proteomes" id="UP000266693"/>
    </source>
</evidence>
<sequence length="236" mass="25326">MTAGFALNPEIAVRREIIGNEREPVLAIDGLLRDPAALVEFADAADFAPAHGPAGGYPGLRAPAPLDYVGNVVRSLTPLIARAFGLGPVEPTRAECFLSLVTLPPGDLHPTQRLPHIDTVDPLQFALLHYLCGPPHGGTAFYRHEATGFERITADRRAAFEAAVAREAAESPAAGYLTGNRDGYVQTGRIDAAFDRLVIYRSQLLHSGQITAPEALSADPRRGRLTANIFVAFRRG</sequence>
<reference evidence="1 2" key="1">
    <citation type="submission" date="2018-08" db="EMBL/GenBank/DDBJ databases">
        <title>The multiple taxonomic identification of Sphingomonas gilva.</title>
        <authorList>
            <person name="Zhu D."/>
            <person name="Zheng S."/>
        </authorList>
    </citation>
    <scope>NUCLEOTIDE SEQUENCE [LARGE SCALE GENOMIC DNA]</scope>
    <source>
        <strain evidence="1 2">ZDH117</strain>
    </source>
</reference>
<dbReference type="EMBL" id="QWLV01000003">
    <property type="protein sequence ID" value="RHW17570.1"/>
    <property type="molecule type" value="Genomic_DNA"/>
</dbReference>
<accession>A0A396RMF1</accession>
<comment type="caution">
    <text evidence="1">The sequence shown here is derived from an EMBL/GenBank/DDBJ whole genome shotgun (WGS) entry which is preliminary data.</text>
</comment>
<dbReference type="OrthoDB" id="7630206at2"/>
<evidence type="ECO:0000313" key="1">
    <source>
        <dbReference type="EMBL" id="RHW17570.1"/>
    </source>
</evidence>
<organism evidence="1 2">
    <name type="scientific">Sphingomonas gilva</name>
    <dbReference type="NCBI Taxonomy" id="2305907"/>
    <lineage>
        <taxon>Bacteria</taxon>
        <taxon>Pseudomonadati</taxon>
        <taxon>Pseudomonadota</taxon>
        <taxon>Alphaproteobacteria</taxon>
        <taxon>Sphingomonadales</taxon>
        <taxon>Sphingomonadaceae</taxon>
        <taxon>Sphingomonas</taxon>
    </lineage>
</organism>
<gene>
    <name evidence="1" type="ORF">D1610_08930</name>
</gene>
<keyword evidence="2" id="KW-1185">Reference proteome</keyword>
<dbReference type="InterPro" id="IPR045617">
    <property type="entry name" value="DUF6445"/>
</dbReference>
<dbReference type="Proteomes" id="UP000266693">
    <property type="component" value="Unassembled WGS sequence"/>
</dbReference>
<proteinExistence type="predicted"/>